<accession>A0ABP9L7V9</accession>
<proteinExistence type="predicted"/>
<name>A0ABP9L7V9_9RHOB</name>
<keyword evidence="2" id="KW-1185">Reference proteome</keyword>
<comment type="caution">
    <text evidence="1">The sequence shown here is derived from an EMBL/GenBank/DDBJ whole genome shotgun (WGS) entry which is preliminary data.</text>
</comment>
<reference evidence="2" key="1">
    <citation type="journal article" date="2019" name="Int. J. Syst. Evol. Microbiol.">
        <title>The Global Catalogue of Microorganisms (GCM) 10K type strain sequencing project: providing services to taxonomists for standard genome sequencing and annotation.</title>
        <authorList>
            <consortium name="The Broad Institute Genomics Platform"/>
            <consortium name="The Broad Institute Genome Sequencing Center for Infectious Disease"/>
            <person name="Wu L."/>
            <person name="Ma J."/>
        </authorList>
    </citation>
    <scope>NUCLEOTIDE SEQUENCE [LARGE SCALE GENOMIC DNA]</scope>
    <source>
        <strain evidence="2">JCM 18015</strain>
    </source>
</reference>
<sequence>MFAHAKEICQAWLDRVGADLWHCRVERAHRTCILRGGTYALDPFRNDMALVLRAGTWLGAGLRSAFDTCTCTILSPAHLMESRRTRPGQCKEG</sequence>
<dbReference type="Proteomes" id="UP001499910">
    <property type="component" value="Unassembled WGS sequence"/>
</dbReference>
<protein>
    <submittedName>
        <fullName evidence="1">Uncharacterized protein</fullName>
    </submittedName>
</protein>
<gene>
    <name evidence="1" type="ORF">GCM10023209_13230</name>
</gene>
<dbReference type="RefSeq" id="WP_259549901.1">
    <property type="nucleotide sequence ID" value="NZ_BAABHW010000002.1"/>
</dbReference>
<dbReference type="EMBL" id="BAABHW010000002">
    <property type="protein sequence ID" value="GAA5070461.1"/>
    <property type="molecule type" value="Genomic_DNA"/>
</dbReference>
<evidence type="ECO:0000313" key="1">
    <source>
        <dbReference type="EMBL" id="GAA5070461.1"/>
    </source>
</evidence>
<evidence type="ECO:0000313" key="2">
    <source>
        <dbReference type="Proteomes" id="UP001499910"/>
    </source>
</evidence>
<organism evidence="1 2">
    <name type="scientific">[Roseibacterium] beibuensis</name>
    <dbReference type="NCBI Taxonomy" id="1193142"/>
    <lineage>
        <taxon>Bacteria</taxon>
        <taxon>Pseudomonadati</taxon>
        <taxon>Pseudomonadota</taxon>
        <taxon>Alphaproteobacteria</taxon>
        <taxon>Rhodobacterales</taxon>
        <taxon>Roseobacteraceae</taxon>
        <taxon>Roseicyclus</taxon>
    </lineage>
</organism>